<reference evidence="1 2" key="1">
    <citation type="journal article" date="2013" name="ISME J.">
        <title>Comparative genomics of pathogenic lineages of Vibrio nigripulchritudo identifies virulence-associated traits.</title>
        <authorList>
            <person name="Goudenege D."/>
            <person name="Labreuche Y."/>
            <person name="Krin E."/>
            <person name="Ansquer D."/>
            <person name="Mangenot S."/>
            <person name="Calteau A."/>
            <person name="Medigue C."/>
            <person name="Mazel D."/>
            <person name="Polz M.F."/>
            <person name="Le Roux F."/>
        </authorList>
    </citation>
    <scope>NUCLEOTIDE SEQUENCE [LARGE SCALE GENOMIC DNA]</scope>
    <source>
        <strain evidence="1 2">SOn1</strain>
    </source>
</reference>
<evidence type="ECO:0000313" key="1">
    <source>
        <dbReference type="EMBL" id="CCO44208.1"/>
    </source>
</evidence>
<evidence type="ECO:0000313" key="2">
    <source>
        <dbReference type="Proteomes" id="UP000018211"/>
    </source>
</evidence>
<proteinExistence type="predicted"/>
<comment type="caution">
    <text evidence="1">The sequence shown here is derived from an EMBL/GenBank/DDBJ whole genome shotgun (WGS) entry which is preliminary data.</text>
</comment>
<accession>A0AAV2VI64</accession>
<name>A0AAV2VI64_9VIBR</name>
<sequence length="284" mass="32404">MSKKIRDHAATLVYSKFHYGFDGNPANKSTAINKYIADLAYTDKLESQFLADNLNQFSQEIELALALEEIGSPGEALEYDTDIERQFTRLFHRFFSHDSILKSPIELTELRRVMSDYAERYELIYGESIKKRFDREVGWLVSHKNSVVRQQMIEALAPPPTYSKRTIVTGAFRKMAFVTAMLLTAVISQLMQYHSSLEDVRLTIIEDYKRHNPSQTDLVKRFETVCLNPDPTKITATPNDSNLLPIGLYQCGSELGIEELLDELKKAKNSLPSVSFPLSVIVKQ</sequence>
<protein>
    <submittedName>
        <fullName evidence="1">Uncharacterized protein</fullName>
    </submittedName>
</protein>
<dbReference type="RefSeq" id="WP_022610139.1">
    <property type="nucleotide sequence ID" value="NZ_LK391965.1"/>
</dbReference>
<dbReference type="AlphaFoldDB" id="A0AAV2VI64"/>
<organism evidence="1 2">
    <name type="scientific">Vibrio nigripulchritudo SOn1</name>
    <dbReference type="NCBI Taxonomy" id="1238450"/>
    <lineage>
        <taxon>Bacteria</taxon>
        <taxon>Pseudomonadati</taxon>
        <taxon>Pseudomonadota</taxon>
        <taxon>Gammaproteobacteria</taxon>
        <taxon>Vibrionales</taxon>
        <taxon>Vibrionaceae</taxon>
        <taxon>Vibrio</taxon>
    </lineage>
</organism>
<dbReference type="EMBL" id="CAOF01000008">
    <property type="protein sequence ID" value="CCO44208.1"/>
    <property type="molecule type" value="Genomic_DNA"/>
</dbReference>
<gene>
    <name evidence="1" type="ORF">VIBNISOn1_1050034</name>
</gene>
<dbReference type="Proteomes" id="UP000018211">
    <property type="component" value="Unassembled WGS sequence"/>
</dbReference>